<dbReference type="InterPro" id="IPR049211">
    <property type="entry name" value="DUF6814"/>
</dbReference>
<dbReference type="EMBL" id="VCEJ01000005">
    <property type="protein sequence ID" value="TLU99459.1"/>
    <property type="molecule type" value="Genomic_DNA"/>
</dbReference>
<evidence type="ECO:0000256" key="1">
    <source>
        <dbReference type="SAM" id="Phobius"/>
    </source>
</evidence>
<accession>A0A5R9KTJ8</accession>
<dbReference type="AlphaFoldDB" id="A0A5R9KTJ8"/>
<reference evidence="2 3" key="1">
    <citation type="submission" date="2019-05" db="EMBL/GenBank/DDBJ databases">
        <authorList>
            <person name="Qu J.-H."/>
        </authorList>
    </citation>
    <scope>NUCLEOTIDE SEQUENCE [LARGE SCALE GENOMIC DNA]</scope>
    <source>
        <strain evidence="2 3">T17</strain>
    </source>
</reference>
<organism evidence="2 3">
    <name type="scientific">Dyadobacter luticola</name>
    <dbReference type="NCBI Taxonomy" id="1979387"/>
    <lineage>
        <taxon>Bacteria</taxon>
        <taxon>Pseudomonadati</taxon>
        <taxon>Bacteroidota</taxon>
        <taxon>Cytophagia</taxon>
        <taxon>Cytophagales</taxon>
        <taxon>Spirosomataceae</taxon>
        <taxon>Dyadobacter</taxon>
    </lineage>
</organism>
<keyword evidence="1" id="KW-0812">Transmembrane</keyword>
<comment type="caution">
    <text evidence="2">The sequence shown here is derived from an EMBL/GenBank/DDBJ whole genome shotgun (WGS) entry which is preliminary data.</text>
</comment>
<dbReference type="RefSeq" id="WP_138367749.1">
    <property type="nucleotide sequence ID" value="NZ_VCEJ01000005.1"/>
</dbReference>
<feature type="transmembrane region" description="Helical" evidence="1">
    <location>
        <begin position="47"/>
        <end position="69"/>
    </location>
</feature>
<feature type="transmembrane region" description="Helical" evidence="1">
    <location>
        <begin position="7"/>
        <end position="27"/>
    </location>
</feature>
<keyword evidence="1" id="KW-0472">Membrane</keyword>
<name>A0A5R9KTJ8_9BACT</name>
<gene>
    <name evidence="2" type="ORF">FEN17_23160</name>
</gene>
<keyword evidence="3" id="KW-1185">Reference proteome</keyword>
<dbReference type="OrthoDB" id="679529at2"/>
<evidence type="ECO:0000313" key="2">
    <source>
        <dbReference type="EMBL" id="TLU99459.1"/>
    </source>
</evidence>
<proteinExistence type="predicted"/>
<protein>
    <submittedName>
        <fullName evidence="2">Uncharacterized protein</fullName>
    </submittedName>
</protein>
<evidence type="ECO:0000313" key="3">
    <source>
        <dbReference type="Proteomes" id="UP000306402"/>
    </source>
</evidence>
<dbReference type="Proteomes" id="UP000306402">
    <property type="component" value="Unassembled WGS sequence"/>
</dbReference>
<dbReference type="Pfam" id="PF20664">
    <property type="entry name" value="DUF6814"/>
    <property type="match status" value="1"/>
</dbReference>
<keyword evidence="1" id="KW-1133">Transmembrane helix</keyword>
<sequence length="85" mass="9413">MSALKKYLGILWMLLGPVIIIFLFMQASEKIAAAAEGIARTNTTLQWSIIILIFIPICAGLVIFGLYAWQDEYNHLPESASDLNG</sequence>